<feature type="compositionally biased region" description="Polar residues" evidence="1">
    <location>
        <begin position="460"/>
        <end position="476"/>
    </location>
</feature>
<reference evidence="4" key="1">
    <citation type="submission" date="2025-08" db="UniProtKB">
        <authorList>
            <consortium name="RefSeq"/>
        </authorList>
    </citation>
    <scope>IDENTIFICATION</scope>
</reference>
<protein>
    <submittedName>
        <fullName evidence="4">Serine/arginine repetitive matrix protein 1-like</fullName>
    </submittedName>
</protein>
<dbReference type="Proteomes" id="UP000694918">
    <property type="component" value="Unplaced"/>
</dbReference>
<proteinExistence type="predicted"/>
<sequence length="557" mass="62637">YQQTITKRSYLSLSFSSSMADENYHTKYQQLKQANPSKYYTNFLYKALIVTIFLIILLLFPSQAPEFLIQTLNSRGWEFLHLVFVGIAVSYGLFSKRNDETETKINNNNPSRFDNAQSYVSAFLQVSSVFDDEVDSPPESEETKVQTWSNQYYRNDPVVVVAEQNSALDKEQRAPSSRIGEKPLLLPVRSLKSRLIDADVDETGKEYAGGSASINRSNSDSGSKIFSSNSSKNKSGEFGGSNCQELEEKLKENFVLPSPIPWRSRSGRMEMKEEADIPPYNLPPFSEEFEYNRSFNSQVPRSARTSSATSSPKLSPSPSFSSPKKFSPSPSFSSEVLGKSVEDFVRKKSIYRSPPPPPPPTPPVNRESSSMKPISSAVHDEVLLERELKRSFTTEPKDLNRGGKLPMLKSVRTIRSNDLFGEARREKEFHDRINSKEEKRSKEVEARGKERTGRKKVGFDQSSFQTERQNLESVSFTPQPTFMEFPEEENIAGSSFASSTAASPENDAAAASIASDGGPDVDKKADEFIAKFREQIRLQRIESIKKSSAQIRRNPSK</sequence>
<feature type="transmembrane region" description="Helical" evidence="2">
    <location>
        <begin position="43"/>
        <end position="64"/>
    </location>
</feature>
<evidence type="ECO:0000256" key="2">
    <source>
        <dbReference type="SAM" id="Phobius"/>
    </source>
</evidence>
<gene>
    <name evidence="4" type="primary">LOC105141920</name>
</gene>
<dbReference type="PANTHER" id="PTHR34059">
    <property type="entry name" value="EXPRESSED PROTEIN"/>
    <property type="match status" value="1"/>
</dbReference>
<accession>A0AAJ6VHE4</accession>
<feature type="region of interest" description="Disordered" evidence="1">
    <location>
        <begin position="426"/>
        <end position="476"/>
    </location>
</feature>
<feature type="non-terminal residue" evidence="4">
    <location>
        <position position="1"/>
    </location>
</feature>
<dbReference type="KEGG" id="peu:105141920"/>
<evidence type="ECO:0000256" key="1">
    <source>
        <dbReference type="SAM" id="MobiDB-lite"/>
    </source>
</evidence>
<feature type="compositionally biased region" description="Low complexity" evidence="1">
    <location>
        <begin position="492"/>
        <end position="515"/>
    </location>
</feature>
<dbReference type="Pfam" id="PF05553">
    <property type="entry name" value="DUF761"/>
    <property type="match status" value="1"/>
</dbReference>
<dbReference type="PANTHER" id="PTHR34059:SF1">
    <property type="entry name" value="EXPRESSED PROTEIN"/>
    <property type="match status" value="1"/>
</dbReference>
<dbReference type="GeneID" id="105141920"/>
<feature type="compositionally biased region" description="Basic and acidic residues" evidence="1">
    <location>
        <begin position="426"/>
        <end position="451"/>
    </location>
</feature>
<dbReference type="AlphaFoldDB" id="A0AAJ6VHE4"/>
<keyword evidence="2" id="KW-0812">Transmembrane</keyword>
<dbReference type="RefSeq" id="XP_011047616.1">
    <property type="nucleotide sequence ID" value="XM_011049314.1"/>
</dbReference>
<keyword evidence="2" id="KW-0472">Membrane</keyword>
<dbReference type="InterPro" id="IPR008480">
    <property type="entry name" value="DUF761_pln"/>
</dbReference>
<evidence type="ECO:0000313" key="4">
    <source>
        <dbReference type="RefSeq" id="XP_011047616.1"/>
    </source>
</evidence>
<organism evidence="3 4">
    <name type="scientific">Populus euphratica</name>
    <name type="common">Euphrates poplar</name>
    <dbReference type="NCBI Taxonomy" id="75702"/>
    <lineage>
        <taxon>Eukaryota</taxon>
        <taxon>Viridiplantae</taxon>
        <taxon>Streptophyta</taxon>
        <taxon>Embryophyta</taxon>
        <taxon>Tracheophyta</taxon>
        <taxon>Spermatophyta</taxon>
        <taxon>Magnoliopsida</taxon>
        <taxon>eudicotyledons</taxon>
        <taxon>Gunneridae</taxon>
        <taxon>Pentapetalae</taxon>
        <taxon>rosids</taxon>
        <taxon>fabids</taxon>
        <taxon>Malpighiales</taxon>
        <taxon>Salicaceae</taxon>
        <taxon>Saliceae</taxon>
        <taxon>Populus</taxon>
    </lineage>
</organism>
<feature type="region of interest" description="Disordered" evidence="1">
    <location>
        <begin position="297"/>
        <end position="380"/>
    </location>
</feature>
<keyword evidence="2" id="KW-1133">Transmembrane helix</keyword>
<feature type="transmembrane region" description="Helical" evidence="2">
    <location>
        <begin position="76"/>
        <end position="94"/>
    </location>
</feature>
<feature type="compositionally biased region" description="Pro residues" evidence="1">
    <location>
        <begin position="353"/>
        <end position="363"/>
    </location>
</feature>
<evidence type="ECO:0000313" key="3">
    <source>
        <dbReference type="Proteomes" id="UP000694918"/>
    </source>
</evidence>
<feature type="region of interest" description="Disordered" evidence="1">
    <location>
        <begin position="205"/>
        <end position="241"/>
    </location>
</feature>
<feature type="compositionally biased region" description="Low complexity" evidence="1">
    <location>
        <begin position="300"/>
        <end position="334"/>
    </location>
</feature>
<keyword evidence="3" id="KW-1185">Reference proteome</keyword>
<name>A0AAJ6VHE4_POPEU</name>
<feature type="region of interest" description="Disordered" evidence="1">
    <location>
        <begin position="491"/>
        <end position="522"/>
    </location>
</feature>
<feature type="compositionally biased region" description="Low complexity" evidence="1">
    <location>
        <begin position="217"/>
        <end position="233"/>
    </location>
</feature>